<dbReference type="Gene3D" id="3.40.50.450">
    <property type="match status" value="1"/>
</dbReference>
<gene>
    <name evidence="1" type="ORF">HELGO_WM24626</name>
</gene>
<dbReference type="AlphaFoldDB" id="A0A6S6UDT0"/>
<sequence length="48" mass="5480">GFGITDACREYLLPLIDGEDYPPYKNGMPQYVTVDKVMAEKKLPEFKV</sequence>
<evidence type="ECO:0000313" key="1">
    <source>
        <dbReference type="EMBL" id="CAA6826338.1"/>
    </source>
</evidence>
<name>A0A6S6UDT0_9GAMM</name>
<feature type="non-terminal residue" evidence="1">
    <location>
        <position position="1"/>
    </location>
</feature>
<protein>
    <recommendedName>
        <fullName evidence="2">6-phosphofructokinase</fullName>
    </recommendedName>
</protein>
<reference evidence="1" key="1">
    <citation type="submission" date="2020-01" db="EMBL/GenBank/DDBJ databases">
        <authorList>
            <person name="Meier V. D."/>
            <person name="Meier V D."/>
        </authorList>
    </citation>
    <scope>NUCLEOTIDE SEQUENCE</scope>
    <source>
        <strain evidence="1">HLG_WM_MAG_07</strain>
    </source>
</reference>
<dbReference type="EMBL" id="CACVAY010000133">
    <property type="protein sequence ID" value="CAA6826338.1"/>
    <property type="molecule type" value="Genomic_DNA"/>
</dbReference>
<accession>A0A6S6UDT0</accession>
<organism evidence="1">
    <name type="scientific">uncultured Thiotrichaceae bacterium</name>
    <dbReference type="NCBI Taxonomy" id="298394"/>
    <lineage>
        <taxon>Bacteria</taxon>
        <taxon>Pseudomonadati</taxon>
        <taxon>Pseudomonadota</taxon>
        <taxon>Gammaproteobacteria</taxon>
        <taxon>Thiotrichales</taxon>
        <taxon>Thiotrichaceae</taxon>
        <taxon>environmental samples</taxon>
    </lineage>
</organism>
<proteinExistence type="predicted"/>
<evidence type="ECO:0008006" key="2">
    <source>
        <dbReference type="Google" id="ProtNLM"/>
    </source>
</evidence>